<evidence type="ECO:0000313" key="2">
    <source>
        <dbReference type="EMBL" id="QNO51562.1"/>
    </source>
</evidence>
<dbReference type="SUPFAM" id="SSF51735">
    <property type="entry name" value="NAD(P)-binding Rossmann-fold domains"/>
    <property type="match status" value="1"/>
</dbReference>
<reference evidence="2" key="1">
    <citation type="submission" date="2020-06" db="EMBL/GenBank/DDBJ databases">
        <title>Unique genomic features of the anaerobic methanotrophic archaea.</title>
        <authorList>
            <person name="Chadwick G.L."/>
            <person name="Skennerton C.T."/>
            <person name="Laso-Perez R."/>
            <person name="Leu A.O."/>
            <person name="Speth D.R."/>
            <person name="Yu H."/>
            <person name="Morgan-Lang C."/>
            <person name="Hatzenpichler R."/>
            <person name="Goudeau D."/>
            <person name="Malmstrom R."/>
            <person name="Brazelton W.J."/>
            <person name="Woyke T."/>
            <person name="Hallam S.J."/>
            <person name="Tyson G.W."/>
            <person name="Wegener G."/>
            <person name="Boetius A."/>
            <person name="Orphan V."/>
        </authorList>
    </citation>
    <scope>NUCLEOTIDE SEQUENCE</scope>
</reference>
<dbReference type="AlphaFoldDB" id="A0A7G9YU78"/>
<accession>A0A7G9YU78</accession>
<feature type="domain" description="UDP-glucose/GDP-mannose dehydrogenase N-terminal" evidence="1">
    <location>
        <begin position="40"/>
        <end position="163"/>
    </location>
</feature>
<dbReference type="InterPro" id="IPR036291">
    <property type="entry name" value="NAD(P)-bd_dom_sf"/>
</dbReference>
<dbReference type="InterPro" id="IPR001732">
    <property type="entry name" value="UDP-Glc/GDP-Man_DH_N"/>
</dbReference>
<dbReference type="Gene3D" id="3.40.50.720">
    <property type="entry name" value="NAD(P)-binding Rossmann-like Domain"/>
    <property type="match status" value="1"/>
</dbReference>
<dbReference type="Pfam" id="PF03721">
    <property type="entry name" value="UDPG_MGDP_dh_N"/>
    <property type="match status" value="1"/>
</dbReference>
<dbReference type="PANTHER" id="PTHR43750:SF3">
    <property type="entry name" value="UDP-GLUCOSE 6-DEHYDROGENASE TUAD"/>
    <property type="match status" value="1"/>
</dbReference>
<dbReference type="GO" id="GO:0016616">
    <property type="term" value="F:oxidoreductase activity, acting on the CH-OH group of donors, NAD or NADP as acceptor"/>
    <property type="evidence" value="ECO:0007669"/>
    <property type="project" value="InterPro"/>
</dbReference>
<evidence type="ECO:0000259" key="1">
    <source>
        <dbReference type="Pfam" id="PF03721"/>
    </source>
</evidence>
<gene>
    <name evidence="2" type="ORF">FJOHDBIG_00010</name>
</gene>
<sequence length="216" mass="24316">MNMNKNVKLSILGSGPVGKAVGKAFARYGFEVIFHDMNRAVLKALASEGYKVSYDLEGAVRRSNISFICMSPTTITGKFDSSEVEEVYSRIIEISKEEYHLIVFKSAVSPKLMERLLARYGYRDNQNYGICLNPEFTGSDSEEDFEKQPVVIGGFDERASETLAALYGELERRSCMNFELFIINSLVAVAACEYILTGYRFDLHLVSCILHLHNFS</sequence>
<proteinExistence type="predicted"/>
<dbReference type="PANTHER" id="PTHR43750">
    <property type="entry name" value="UDP-GLUCOSE 6-DEHYDROGENASE TUAD"/>
    <property type="match status" value="1"/>
</dbReference>
<name>A0A7G9YU78_9EURY</name>
<protein>
    <recommendedName>
        <fullName evidence="1">UDP-glucose/GDP-mannose dehydrogenase N-terminal domain-containing protein</fullName>
    </recommendedName>
</protein>
<dbReference type="GO" id="GO:0051287">
    <property type="term" value="F:NAD binding"/>
    <property type="evidence" value="ECO:0007669"/>
    <property type="project" value="InterPro"/>
</dbReference>
<dbReference type="EMBL" id="MT631473">
    <property type="protein sequence ID" value="QNO51562.1"/>
    <property type="molecule type" value="Genomic_DNA"/>
</dbReference>
<organism evidence="2">
    <name type="scientific">Candidatus Methanophagaceae archaeon ANME-1 ERB6</name>
    <dbReference type="NCBI Taxonomy" id="2759912"/>
    <lineage>
        <taxon>Archaea</taxon>
        <taxon>Methanobacteriati</taxon>
        <taxon>Methanobacteriota</taxon>
        <taxon>Stenosarchaea group</taxon>
        <taxon>Methanomicrobia</taxon>
        <taxon>Candidatus Methanophagales</taxon>
        <taxon>Candidatus Methanophagaceae</taxon>
    </lineage>
</organism>